<dbReference type="InterPro" id="IPR013087">
    <property type="entry name" value="Znf_C2H2_type"/>
</dbReference>
<dbReference type="PANTHER" id="PTHR24384:SF218">
    <property type="entry name" value="ZINC FINGER PROTEIN 502"/>
    <property type="match status" value="1"/>
</dbReference>
<evidence type="ECO:0000256" key="3">
    <source>
        <dbReference type="ARBA" id="ARBA00022723"/>
    </source>
</evidence>
<dbReference type="GO" id="GO:0000981">
    <property type="term" value="F:DNA-binding transcription factor activity, RNA polymerase II-specific"/>
    <property type="evidence" value="ECO:0007669"/>
    <property type="project" value="TreeGrafter"/>
</dbReference>
<proteinExistence type="inferred from homology"/>
<comment type="caution">
    <text evidence="14">The sequence shown here is derived from an EMBL/GenBank/DDBJ whole genome shotgun (WGS) entry which is preliminary data.</text>
</comment>
<dbReference type="FunFam" id="3.30.160.60:FF:000027">
    <property type="entry name" value="zinc finger protein 3 homolog"/>
    <property type="match status" value="1"/>
</dbReference>
<gene>
    <name evidence="14" type="ORF">JMJ35_000818</name>
</gene>
<dbReference type="FunFam" id="3.30.160.60:FF:000141">
    <property type="entry name" value="C2H2 zinc finger protein"/>
    <property type="match status" value="1"/>
</dbReference>
<dbReference type="Pfam" id="PF00096">
    <property type="entry name" value="zf-C2H2"/>
    <property type="match status" value="2"/>
</dbReference>
<evidence type="ECO:0000256" key="1">
    <source>
        <dbReference type="ARBA" id="ARBA00004123"/>
    </source>
</evidence>
<feature type="compositionally biased region" description="Polar residues" evidence="12">
    <location>
        <begin position="425"/>
        <end position="447"/>
    </location>
</feature>
<dbReference type="GO" id="GO:0008270">
    <property type="term" value="F:zinc ion binding"/>
    <property type="evidence" value="ECO:0007669"/>
    <property type="project" value="UniProtKB-KW"/>
</dbReference>
<keyword evidence="5 11" id="KW-0863">Zinc-finger</keyword>
<dbReference type="GO" id="GO:0005634">
    <property type="term" value="C:nucleus"/>
    <property type="evidence" value="ECO:0007669"/>
    <property type="project" value="UniProtKB-SubCell"/>
</dbReference>
<feature type="domain" description="C2H2-type" evidence="13">
    <location>
        <begin position="514"/>
        <end position="536"/>
    </location>
</feature>
<feature type="region of interest" description="Disordered" evidence="12">
    <location>
        <begin position="1"/>
        <end position="22"/>
    </location>
</feature>
<feature type="compositionally biased region" description="Low complexity" evidence="12">
    <location>
        <begin position="453"/>
        <end position="465"/>
    </location>
</feature>
<dbReference type="Gene3D" id="3.30.160.60">
    <property type="entry name" value="Classic Zinc Finger"/>
    <property type="match status" value="2"/>
</dbReference>
<evidence type="ECO:0000256" key="7">
    <source>
        <dbReference type="ARBA" id="ARBA00023015"/>
    </source>
</evidence>
<reference evidence="14" key="1">
    <citation type="submission" date="2023-03" db="EMBL/GenBank/DDBJ databases">
        <title>Complete genome of Cladonia borealis.</title>
        <authorList>
            <person name="Park H."/>
        </authorList>
    </citation>
    <scope>NUCLEOTIDE SEQUENCE</scope>
    <source>
        <strain evidence="14">ANT050790</strain>
    </source>
</reference>
<dbReference type="SMART" id="SM00355">
    <property type="entry name" value="ZnF_C2H2"/>
    <property type="match status" value="2"/>
</dbReference>
<evidence type="ECO:0000256" key="6">
    <source>
        <dbReference type="ARBA" id="ARBA00022833"/>
    </source>
</evidence>
<dbReference type="GO" id="GO:0000978">
    <property type="term" value="F:RNA polymerase II cis-regulatory region sequence-specific DNA binding"/>
    <property type="evidence" value="ECO:0007669"/>
    <property type="project" value="TreeGrafter"/>
</dbReference>
<keyword evidence="15" id="KW-1185">Reference proteome</keyword>
<keyword evidence="8" id="KW-0238">DNA-binding</keyword>
<feature type="compositionally biased region" description="Low complexity" evidence="12">
    <location>
        <begin position="578"/>
        <end position="592"/>
    </location>
</feature>
<comment type="similarity">
    <text evidence="2">Belongs to the krueppel C2H2-type zinc-finger protein family.</text>
</comment>
<evidence type="ECO:0000256" key="5">
    <source>
        <dbReference type="ARBA" id="ARBA00022771"/>
    </source>
</evidence>
<dbReference type="PROSITE" id="PS50157">
    <property type="entry name" value="ZINC_FINGER_C2H2_2"/>
    <property type="match status" value="2"/>
</dbReference>
<keyword evidence="3" id="KW-0479">Metal-binding</keyword>
<evidence type="ECO:0000256" key="12">
    <source>
        <dbReference type="SAM" id="MobiDB-lite"/>
    </source>
</evidence>
<accession>A0AA39R9E9</accession>
<dbReference type="AlphaFoldDB" id="A0AA39R9E9"/>
<feature type="compositionally biased region" description="Polar residues" evidence="12">
    <location>
        <begin position="1"/>
        <end position="14"/>
    </location>
</feature>
<evidence type="ECO:0000313" key="14">
    <source>
        <dbReference type="EMBL" id="KAK0516215.1"/>
    </source>
</evidence>
<keyword evidence="7" id="KW-0805">Transcription regulation</keyword>
<feature type="compositionally biased region" description="Basic and acidic residues" evidence="12">
    <location>
        <begin position="378"/>
        <end position="388"/>
    </location>
</feature>
<evidence type="ECO:0000313" key="15">
    <source>
        <dbReference type="Proteomes" id="UP001166286"/>
    </source>
</evidence>
<evidence type="ECO:0000256" key="9">
    <source>
        <dbReference type="ARBA" id="ARBA00023163"/>
    </source>
</evidence>
<protein>
    <recommendedName>
        <fullName evidence="13">C2H2-type domain-containing protein</fullName>
    </recommendedName>
</protein>
<feature type="compositionally biased region" description="Basic and acidic residues" evidence="12">
    <location>
        <begin position="414"/>
        <end position="424"/>
    </location>
</feature>
<evidence type="ECO:0000256" key="8">
    <source>
        <dbReference type="ARBA" id="ARBA00023125"/>
    </source>
</evidence>
<dbReference type="Proteomes" id="UP001166286">
    <property type="component" value="Unassembled WGS sequence"/>
</dbReference>
<feature type="compositionally biased region" description="Basic residues" evidence="12">
    <location>
        <begin position="391"/>
        <end position="404"/>
    </location>
</feature>
<evidence type="ECO:0000256" key="11">
    <source>
        <dbReference type="PROSITE-ProRule" id="PRU00042"/>
    </source>
</evidence>
<evidence type="ECO:0000256" key="2">
    <source>
        <dbReference type="ARBA" id="ARBA00006991"/>
    </source>
</evidence>
<keyword evidence="9" id="KW-0804">Transcription</keyword>
<comment type="subcellular location">
    <subcellularLocation>
        <location evidence="1">Nucleus</location>
    </subcellularLocation>
</comment>
<feature type="region of interest" description="Disordered" evidence="12">
    <location>
        <begin position="578"/>
        <end position="617"/>
    </location>
</feature>
<dbReference type="InterPro" id="IPR050752">
    <property type="entry name" value="C2H2-ZF_domain"/>
</dbReference>
<keyword evidence="4" id="KW-0677">Repeat</keyword>
<dbReference type="SUPFAM" id="SSF57667">
    <property type="entry name" value="beta-beta-alpha zinc fingers"/>
    <property type="match status" value="1"/>
</dbReference>
<evidence type="ECO:0000256" key="4">
    <source>
        <dbReference type="ARBA" id="ARBA00022737"/>
    </source>
</evidence>
<dbReference type="PANTHER" id="PTHR24384">
    <property type="entry name" value="FINGER PUTATIVE TRANSCRIPTION FACTOR FAMILY-RELATED"/>
    <property type="match status" value="1"/>
</dbReference>
<evidence type="ECO:0000256" key="10">
    <source>
        <dbReference type="ARBA" id="ARBA00023242"/>
    </source>
</evidence>
<feature type="region of interest" description="Disordered" evidence="12">
    <location>
        <begin position="370"/>
        <end position="479"/>
    </location>
</feature>
<keyword evidence="6" id="KW-0862">Zinc</keyword>
<dbReference type="InterPro" id="IPR036236">
    <property type="entry name" value="Znf_C2H2_sf"/>
</dbReference>
<keyword evidence="10" id="KW-0539">Nucleus</keyword>
<dbReference type="PROSITE" id="PS00028">
    <property type="entry name" value="ZINC_FINGER_C2H2_1"/>
    <property type="match status" value="2"/>
</dbReference>
<evidence type="ECO:0000259" key="13">
    <source>
        <dbReference type="PROSITE" id="PS50157"/>
    </source>
</evidence>
<dbReference type="EMBL" id="JAFEKC020000002">
    <property type="protein sequence ID" value="KAK0516215.1"/>
    <property type="molecule type" value="Genomic_DNA"/>
</dbReference>
<organism evidence="14 15">
    <name type="scientific">Cladonia borealis</name>
    <dbReference type="NCBI Taxonomy" id="184061"/>
    <lineage>
        <taxon>Eukaryota</taxon>
        <taxon>Fungi</taxon>
        <taxon>Dikarya</taxon>
        <taxon>Ascomycota</taxon>
        <taxon>Pezizomycotina</taxon>
        <taxon>Lecanoromycetes</taxon>
        <taxon>OSLEUM clade</taxon>
        <taxon>Lecanoromycetidae</taxon>
        <taxon>Lecanorales</taxon>
        <taxon>Lecanorineae</taxon>
        <taxon>Cladoniaceae</taxon>
        <taxon>Cladonia</taxon>
    </lineage>
</organism>
<feature type="domain" description="C2H2-type" evidence="13">
    <location>
        <begin position="485"/>
        <end position="513"/>
    </location>
</feature>
<name>A0AA39R9E9_9LECA</name>
<sequence length="617" mass="67018">MASSQSIHTQNMGQSPFFYYNPESSSENRLHGHFSPHPHAAQESLSMHHYQQQMYYQEPMMHSQQSMVYAQLPSTGPHVYGPQKSVLAMTSPRPLQQKPSFLCQYPGPQQLSIDTECNPPDVYIYPSTPPLSTSGSSASSPPSTCDILPTPLTGGYMGLDNIEGVKEGCEGDVQSEILAGGDWTRCCSPPLTPVFIHPPSLMGSQASDLLSINSCPSLSPSPSPVPHSVISDADFDFCDPRNLLVDTRHTNNIASAVDFPTLPTLCSGDDEEHKLILGGDLSLIKHESHFNKPFESLSASTLGGLPSFDTFSDLDSENEFTTDLARFSPSANTVYLGNKRQRLDLTSFDEEEFLSEDNFEDFENADQFASLGLLTPPDSRRASEDSSIKMKATKKRTLPKKSNKKIANMSDSDPSVKHEEHSHANDSNAEQDANAQESSSTRDSTAAPSDGNAVTSSTDTTATSVQPVARRGRKQSLTDDPSKTFVCTLCSRRFRRQEHLKRHYRSLHTHDKPFECNECGKKFSRSDNLSQHARTHGSGAIVMGVLEDGELPPTETGSPIDHADAGALGAVLFEAAQAAAAGTSSSSSSSGSSHRDSTSPAPSLENGKAMKKRKREE</sequence>